<dbReference type="PANTHER" id="PTHR31272:SF4">
    <property type="entry name" value="CYTOCHROME C-TYPE BIOGENESIS PROTEIN HI_1454-RELATED"/>
    <property type="match status" value="1"/>
</dbReference>
<sequence length="344" mass="35134">MDLTFAGAYFGGWLTLFAPCAALMLPGFFAFATASRRDLLAKTGIFTLGILVALAPLGFLAGSLGSLLRTYQSRISLVLGLLIAVLGIWQAFSLPFPHFSRKAKPGASVGTVGAGAAKGVTLGQSARAASLPAEGGLAVASHPGEAKAGGVSAARLSANAPAAKPAADNSGMNAIKATSQGANPLATFGLGAGYALAGVGCSGPILGAMLALAGLGGSPVRGGFMMLFYGLGMATPVVILAFIWDYLQSTHPGWLKPTPMKVLGRWTTRGAFFSGILFVILGLLLAFTGGSNHLPSLMTADTQVELESSLSAAFTAVPNWLFVLLLVAIVALIVVWRRGRKQAS</sequence>
<proteinExistence type="predicted"/>
<name>A0A1D9MM56_9ACTO</name>
<gene>
    <name evidence="2" type="ORF">BK816_08850</name>
</gene>
<keyword evidence="1" id="KW-0472">Membrane</keyword>
<evidence type="ECO:0000313" key="3">
    <source>
        <dbReference type="Proteomes" id="UP000176288"/>
    </source>
</evidence>
<feature type="transmembrane region" description="Helical" evidence="1">
    <location>
        <begin position="227"/>
        <end position="247"/>
    </location>
</feature>
<dbReference type="STRING" id="1912795.BK816_08850"/>
<feature type="transmembrane region" description="Helical" evidence="1">
    <location>
        <begin position="310"/>
        <end position="336"/>
    </location>
</feature>
<feature type="transmembrane region" description="Helical" evidence="1">
    <location>
        <begin position="45"/>
        <end position="68"/>
    </location>
</feature>
<dbReference type="EMBL" id="CP017812">
    <property type="protein sequence ID" value="AOZ73365.1"/>
    <property type="molecule type" value="Genomic_DNA"/>
</dbReference>
<keyword evidence="3" id="KW-1185">Reference proteome</keyword>
<feature type="transmembrane region" description="Helical" evidence="1">
    <location>
        <begin position="268"/>
        <end position="290"/>
    </location>
</feature>
<keyword evidence="1" id="KW-1133">Transmembrane helix</keyword>
<dbReference type="RefSeq" id="WP_071164828.1">
    <property type="nucleotide sequence ID" value="NZ_CP017812.1"/>
</dbReference>
<dbReference type="Proteomes" id="UP000176288">
    <property type="component" value="Chromosome"/>
</dbReference>
<organism evidence="2 3">
    <name type="scientific">Boudabousia tangfeifanii</name>
    <dbReference type="NCBI Taxonomy" id="1912795"/>
    <lineage>
        <taxon>Bacteria</taxon>
        <taxon>Bacillati</taxon>
        <taxon>Actinomycetota</taxon>
        <taxon>Actinomycetes</taxon>
        <taxon>Actinomycetales</taxon>
        <taxon>Actinomycetaceae</taxon>
        <taxon>Boudabousia</taxon>
    </lineage>
</organism>
<keyword evidence="1" id="KW-0812">Transmembrane</keyword>
<reference evidence="2 3" key="1">
    <citation type="submission" date="2016-10" db="EMBL/GenBank/DDBJ databases">
        <title>Actinomyces aegypiusis sp. nov., isolated from the Aegypius monachus in Qinghai Tibet Plateau China.</title>
        <authorList>
            <person name="Wang Y."/>
        </authorList>
    </citation>
    <scope>NUCLEOTIDE SEQUENCE [LARGE SCALE GENOMIC DNA]</scope>
    <source>
        <strain evidence="2 3">VUL4_3</strain>
    </source>
</reference>
<feature type="transmembrane region" description="Helical" evidence="1">
    <location>
        <begin position="74"/>
        <end position="94"/>
    </location>
</feature>
<evidence type="ECO:0000256" key="1">
    <source>
        <dbReference type="SAM" id="Phobius"/>
    </source>
</evidence>
<accession>A0A1D9MM56</accession>
<protein>
    <submittedName>
        <fullName evidence="2">Uncharacterized protein</fullName>
    </submittedName>
</protein>
<dbReference type="OrthoDB" id="4332145at2"/>
<dbReference type="KEGG" id="avu:BK816_08850"/>
<feature type="transmembrane region" description="Helical" evidence="1">
    <location>
        <begin position="194"/>
        <end position="215"/>
    </location>
</feature>
<dbReference type="PANTHER" id="PTHR31272">
    <property type="entry name" value="CYTOCHROME C-TYPE BIOGENESIS PROTEIN HI_1454-RELATED"/>
    <property type="match status" value="1"/>
</dbReference>
<dbReference type="AlphaFoldDB" id="A0A1D9MM56"/>
<feature type="transmembrane region" description="Helical" evidence="1">
    <location>
        <begin position="12"/>
        <end position="33"/>
    </location>
</feature>
<evidence type="ECO:0000313" key="2">
    <source>
        <dbReference type="EMBL" id="AOZ73365.1"/>
    </source>
</evidence>
<dbReference type="InterPro" id="IPR051790">
    <property type="entry name" value="Cytochrome_c-biogenesis_DsbD"/>
</dbReference>